<evidence type="ECO:0000313" key="2">
    <source>
        <dbReference type="Proteomes" id="UP001595593"/>
    </source>
</evidence>
<sequence length="56" mass="6099">MGPQARGRIKLEQGKLREATQIAVPIFGCKSHIAIEHVFAAQKHSMALVARTFAIA</sequence>
<protein>
    <recommendedName>
        <fullName evidence="3">Transposase</fullName>
    </recommendedName>
</protein>
<evidence type="ECO:0008006" key="3">
    <source>
        <dbReference type="Google" id="ProtNLM"/>
    </source>
</evidence>
<dbReference type="EMBL" id="JBHRTN010000009">
    <property type="protein sequence ID" value="MFC3125453.1"/>
    <property type="molecule type" value="Genomic_DNA"/>
</dbReference>
<proteinExistence type="predicted"/>
<dbReference type="Proteomes" id="UP001595593">
    <property type="component" value="Unassembled WGS sequence"/>
</dbReference>
<reference evidence="2" key="1">
    <citation type="journal article" date="2019" name="Int. J. Syst. Evol. Microbiol.">
        <title>The Global Catalogue of Microorganisms (GCM) 10K type strain sequencing project: providing services to taxonomists for standard genome sequencing and annotation.</title>
        <authorList>
            <consortium name="The Broad Institute Genomics Platform"/>
            <consortium name="The Broad Institute Genome Sequencing Center for Infectious Disease"/>
            <person name="Wu L."/>
            <person name="Ma J."/>
        </authorList>
    </citation>
    <scope>NUCLEOTIDE SEQUENCE [LARGE SCALE GENOMIC DNA]</scope>
    <source>
        <strain evidence="2">KCTC 52094</strain>
    </source>
</reference>
<organism evidence="1 2">
    <name type="scientific">Teichococcus globiformis</name>
    <dbReference type="NCBI Taxonomy" id="2307229"/>
    <lineage>
        <taxon>Bacteria</taxon>
        <taxon>Pseudomonadati</taxon>
        <taxon>Pseudomonadota</taxon>
        <taxon>Alphaproteobacteria</taxon>
        <taxon>Acetobacterales</taxon>
        <taxon>Roseomonadaceae</taxon>
        <taxon>Roseomonas</taxon>
    </lineage>
</organism>
<name>A0ABV7G1N0_9PROT</name>
<gene>
    <name evidence="1" type="ORF">ACFOD4_10305</name>
</gene>
<accession>A0ABV7G1N0</accession>
<evidence type="ECO:0000313" key="1">
    <source>
        <dbReference type="EMBL" id="MFC3125453.1"/>
    </source>
</evidence>
<keyword evidence="2" id="KW-1185">Reference proteome</keyword>
<comment type="caution">
    <text evidence="1">The sequence shown here is derived from an EMBL/GenBank/DDBJ whole genome shotgun (WGS) entry which is preliminary data.</text>
</comment>